<protein>
    <submittedName>
        <fullName evidence="2">MOSC domain-containing protein</fullName>
    </submittedName>
</protein>
<reference evidence="2 3" key="1">
    <citation type="submission" date="2020-02" db="EMBL/GenBank/DDBJ databases">
        <authorList>
            <person name="Khan S.A."/>
            <person name="Jeon C.O."/>
            <person name="Chun B.H."/>
        </authorList>
    </citation>
    <scope>NUCLEOTIDE SEQUENCE [LARGE SCALE GENOMIC DNA]</scope>
    <source>
        <strain evidence="2 3">H239</strain>
    </source>
</reference>
<dbReference type="PANTHER" id="PTHR30212">
    <property type="entry name" value="PROTEIN YIIM"/>
    <property type="match status" value="1"/>
</dbReference>
<dbReference type="Pfam" id="PF03473">
    <property type="entry name" value="MOSC"/>
    <property type="match status" value="1"/>
</dbReference>
<dbReference type="GO" id="GO:0030170">
    <property type="term" value="F:pyridoxal phosphate binding"/>
    <property type="evidence" value="ECO:0007669"/>
    <property type="project" value="InterPro"/>
</dbReference>
<dbReference type="GO" id="GO:0003824">
    <property type="term" value="F:catalytic activity"/>
    <property type="evidence" value="ECO:0007669"/>
    <property type="project" value="InterPro"/>
</dbReference>
<organism evidence="2 3">
    <name type="scientific">Devosia aurantiaca</name>
    <dbReference type="NCBI Taxonomy" id="2714858"/>
    <lineage>
        <taxon>Bacteria</taxon>
        <taxon>Pseudomonadati</taxon>
        <taxon>Pseudomonadota</taxon>
        <taxon>Alphaproteobacteria</taxon>
        <taxon>Hyphomicrobiales</taxon>
        <taxon>Devosiaceae</taxon>
        <taxon>Devosia</taxon>
    </lineage>
</organism>
<reference evidence="2 3" key="2">
    <citation type="submission" date="2020-03" db="EMBL/GenBank/DDBJ databases">
        <title>Devosia chinhatensis sp. nov., isolated from a hexachlorocyclohexane (HCH) dump site in India.</title>
        <authorList>
            <person name="Kumar M."/>
            <person name="Lal R."/>
        </authorList>
    </citation>
    <scope>NUCLEOTIDE SEQUENCE [LARGE SCALE GENOMIC DNA]</scope>
    <source>
        <strain evidence="2 3">H239</strain>
    </source>
</reference>
<evidence type="ECO:0000259" key="1">
    <source>
        <dbReference type="PROSITE" id="PS51340"/>
    </source>
</evidence>
<feature type="domain" description="MOSC" evidence="1">
    <location>
        <begin position="29"/>
        <end position="163"/>
    </location>
</feature>
<comment type="caution">
    <text evidence="2">The sequence shown here is derived from an EMBL/GenBank/DDBJ whole genome shotgun (WGS) entry which is preliminary data.</text>
</comment>
<dbReference type="GO" id="GO:0030151">
    <property type="term" value="F:molybdenum ion binding"/>
    <property type="evidence" value="ECO:0007669"/>
    <property type="project" value="InterPro"/>
</dbReference>
<keyword evidence="3" id="KW-1185">Reference proteome</keyword>
<dbReference type="Proteomes" id="UP000474802">
    <property type="component" value="Unassembled WGS sequence"/>
</dbReference>
<evidence type="ECO:0000313" key="3">
    <source>
        <dbReference type="Proteomes" id="UP000474802"/>
    </source>
</evidence>
<dbReference type="SUPFAM" id="SSF50800">
    <property type="entry name" value="PK beta-barrel domain-like"/>
    <property type="match status" value="1"/>
</dbReference>
<dbReference type="Gene3D" id="2.40.33.20">
    <property type="entry name" value="PK beta-barrel domain-like"/>
    <property type="match status" value="1"/>
</dbReference>
<evidence type="ECO:0000313" key="2">
    <source>
        <dbReference type="EMBL" id="NGP16377.1"/>
    </source>
</evidence>
<dbReference type="PROSITE" id="PS51340">
    <property type="entry name" value="MOSC"/>
    <property type="match status" value="1"/>
</dbReference>
<dbReference type="AlphaFoldDB" id="A0A6M1S995"/>
<dbReference type="PANTHER" id="PTHR30212:SF2">
    <property type="entry name" value="PROTEIN YIIM"/>
    <property type="match status" value="1"/>
</dbReference>
<name>A0A6M1S995_9HYPH</name>
<accession>A0A6M1S995</accession>
<dbReference type="InterPro" id="IPR005302">
    <property type="entry name" value="MoCF_Sase_C"/>
</dbReference>
<proteinExistence type="predicted"/>
<dbReference type="InterPro" id="IPR052353">
    <property type="entry name" value="Benzoxazolinone_Detox_Enz"/>
</dbReference>
<dbReference type="EMBL" id="JAALFG010000001">
    <property type="protein sequence ID" value="NGP16377.1"/>
    <property type="molecule type" value="Genomic_DNA"/>
</dbReference>
<dbReference type="InterPro" id="IPR011037">
    <property type="entry name" value="Pyrv_Knase-like_insert_dom_sf"/>
</dbReference>
<sequence>MSVGTLVAVSVGQPRPIPGMRAKTGIYKEPVQGPVEIKTLGIAEDAVLDTRHHGGRDQAIYVYFQDDYDWWTGELGYAPEPGLFGENLTIAGTTSAETAIGDRFAIGDTLLEVTYYRQPCVTFSAKMGDPRWLKRFQRANRPGAYCRVLAEGTVTAGMDVRITPYAGERVTVSELMALDGKDIPLDFIRRAVTTPIREKTRFKYETRLASLF</sequence>
<gene>
    <name evidence="2" type="ORF">G5575_00510</name>
</gene>
<dbReference type="RefSeq" id="WP_164532644.1">
    <property type="nucleotide sequence ID" value="NZ_JAALFG010000001.1"/>
</dbReference>